<proteinExistence type="predicted"/>
<feature type="chain" id="PRO_5024378145" evidence="1">
    <location>
        <begin position="24"/>
        <end position="95"/>
    </location>
</feature>
<keyword evidence="1" id="KW-0732">Signal</keyword>
<comment type="caution">
    <text evidence="2">The sequence shown here is derived from an EMBL/GenBank/DDBJ whole genome shotgun (WGS) entry which is preliminary data.</text>
</comment>
<gene>
    <name evidence="2" type="ORF">FXV83_18485</name>
</gene>
<dbReference type="RefSeq" id="WP_148740834.1">
    <property type="nucleotide sequence ID" value="NZ_VSTH01000057.1"/>
</dbReference>
<dbReference type="Proteomes" id="UP000324797">
    <property type="component" value="Unassembled WGS sequence"/>
</dbReference>
<accession>A0A5S4YKQ6</accession>
<keyword evidence="3" id="KW-1185">Reference proteome</keyword>
<name>A0A5S4YKQ6_9BRAD</name>
<evidence type="ECO:0000256" key="1">
    <source>
        <dbReference type="SAM" id="SignalP"/>
    </source>
</evidence>
<dbReference type="EMBL" id="VSTH01000057">
    <property type="protein sequence ID" value="TYO64980.1"/>
    <property type="molecule type" value="Genomic_DNA"/>
</dbReference>
<evidence type="ECO:0000313" key="3">
    <source>
        <dbReference type="Proteomes" id="UP000324797"/>
    </source>
</evidence>
<protein>
    <submittedName>
        <fullName evidence="2">Uncharacterized protein</fullName>
    </submittedName>
</protein>
<evidence type="ECO:0000313" key="2">
    <source>
        <dbReference type="EMBL" id="TYO64980.1"/>
    </source>
</evidence>
<organism evidence="2 3">
    <name type="scientific">Bradyrhizobium hipponense</name>
    <dbReference type="NCBI Taxonomy" id="2605638"/>
    <lineage>
        <taxon>Bacteria</taxon>
        <taxon>Pseudomonadati</taxon>
        <taxon>Pseudomonadota</taxon>
        <taxon>Alphaproteobacteria</taxon>
        <taxon>Hyphomicrobiales</taxon>
        <taxon>Nitrobacteraceae</taxon>
        <taxon>Bradyrhizobium</taxon>
    </lineage>
</organism>
<dbReference type="AlphaFoldDB" id="A0A5S4YKQ6"/>
<sequence length="95" mass="11121">MKIMTLACTLGTALVLCSLAISGAEARARKAQVVREVVPEPRLRVDVPVLRPTPWDYNVVPRYRYRPEDDRVDPYGPPLVSSYVRYEGWRWPYWW</sequence>
<feature type="signal peptide" evidence="1">
    <location>
        <begin position="1"/>
        <end position="23"/>
    </location>
</feature>
<reference evidence="2 3" key="1">
    <citation type="submission" date="2019-08" db="EMBL/GenBank/DDBJ databases">
        <title>Bradyrhizobium hipponensis sp. nov., a rhizobium isolated from a Lupinus angustifolius root nodule in Tunisia.</title>
        <authorList>
            <person name="Off K."/>
            <person name="Rejili M."/>
            <person name="Mars M."/>
            <person name="Brachmann A."/>
            <person name="Marin M."/>
        </authorList>
    </citation>
    <scope>NUCLEOTIDE SEQUENCE [LARGE SCALE GENOMIC DNA]</scope>
    <source>
        <strain evidence="3">aSej3</strain>
    </source>
</reference>